<name>A0ABS8WWU4_DATST</name>
<keyword evidence="2" id="KW-0812">Transmembrane</keyword>
<proteinExistence type="predicted"/>
<keyword evidence="4" id="KW-1185">Reference proteome</keyword>
<dbReference type="EMBL" id="JACEIK010011617">
    <property type="protein sequence ID" value="MCE3215797.1"/>
    <property type="molecule type" value="Genomic_DNA"/>
</dbReference>
<organism evidence="3 4">
    <name type="scientific">Datura stramonium</name>
    <name type="common">Jimsonweed</name>
    <name type="synonym">Common thornapple</name>
    <dbReference type="NCBI Taxonomy" id="4076"/>
    <lineage>
        <taxon>Eukaryota</taxon>
        <taxon>Viridiplantae</taxon>
        <taxon>Streptophyta</taxon>
        <taxon>Embryophyta</taxon>
        <taxon>Tracheophyta</taxon>
        <taxon>Spermatophyta</taxon>
        <taxon>Magnoliopsida</taxon>
        <taxon>eudicotyledons</taxon>
        <taxon>Gunneridae</taxon>
        <taxon>Pentapetalae</taxon>
        <taxon>asterids</taxon>
        <taxon>lamiids</taxon>
        <taxon>Solanales</taxon>
        <taxon>Solanaceae</taxon>
        <taxon>Solanoideae</taxon>
        <taxon>Datureae</taxon>
        <taxon>Datura</taxon>
    </lineage>
</organism>
<reference evidence="3 4" key="1">
    <citation type="journal article" date="2021" name="BMC Genomics">
        <title>Datura genome reveals duplications of psychoactive alkaloid biosynthetic genes and high mutation rate following tissue culture.</title>
        <authorList>
            <person name="Rajewski A."/>
            <person name="Carter-House D."/>
            <person name="Stajich J."/>
            <person name="Litt A."/>
        </authorList>
    </citation>
    <scope>NUCLEOTIDE SEQUENCE [LARGE SCALE GENOMIC DNA]</scope>
    <source>
        <strain evidence="3">AR-01</strain>
    </source>
</reference>
<keyword evidence="2" id="KW-1133">Transmembrane helix</keyword>
<feature type="transmembrane region" description="Helical" evidence="2">
    <location>
        <begin position="72"/>
        <end position="92"/>
    </location>
</feature>
<protein>
    <submittedName>
        <fullName evidence="3">Uncharacterized protein</fullName>
    </submittedName>
</protein>
<dbReference type="Proteomes" id="UP000823775">
    <property type="component" value="Unassembled WGS sequence"/>
</dbReference>
<feature type="region of interest" description="Disordered" evidence="1">
    <location>
        <begin position="19"/>
        <end position="50"/>
    </location>
</feature>
<keyword evidence="2" id="KW-0472">Membrane</keyword>
<comment type="caution">
    <text evidence="3">The sequence shown here is derived from an EMBL/GenBank/DDBJ whole genome shotgun (WGS) entry which is preliminary data.</text>
</comment>
<evidence type="ECO:0000313" key="3">
    <source>
        <dbReference type="EMBL" id="MCE3215797.1"/>
    </source>
</evidence>
<evidence type="ECO:0000256" key="1">
    <source>
        <dbReference type="SAM" id="MobiDB-lite"/>
    </source>
</evidence>
<sequence>MSSIDFESNWKVGIDDYSGDDCESDAKSDGRDMYYNSYDESGGYDDSNTSQTYDESHQICDLSKSITFMMNIVVVNLLIMMRLVMVMNVLMLELGVQSGATRDATRQTFGAMRGAAHFLVRICNSNSTRN</sequence>
<evidence type="ECO:0000256" key="2">
    <source>
        <dbReference type="SAM" id="Phobius"/>
    </source>
</evidence>
<accession>A0ABS8WWU4</accession>
<evidence type="ECO:0000313" key="4">
    <source>
        <dbReference type="Proteomes" id="UP000823775"/>
    </source>
</evidence>
<gene>
    <name evidence="3" type="ORF">HAX54_003576</name>
</gene>